<proteinExistence type="predicted"/>
<keyword evidence="1" id="KW-0813">Transport</keyword>
<dbReference type="GO" id="GO:0005524">
    <property type="term" value="F:ATP binding"/>
    <property type="evidence" value="ECO:0007669"/>
    <property type="project" value="UniProtKB-KW"/>
</dbReference>
<protein>
    <submittedName>
        <fullName evidence="5">ABC transporter family protein</fullName>
    </submittedName>
</protein>
<dbReference type="OrthoDB" id="5182800at2"/>
<evidence type="ECO:0000256" key="3">
    <source>
        <dbReference type="ARBA" id="ARBA00022840"/>
    </source>
</evidence>
<reference evidence="5 6" key="1">
    <citation type="submission" date="2019-02" db="EMBL/GenBank/DDBJ databases">
        <title>Sequencing the genomes of 1000 actinobacteria strains.</title>
        <authorList>
            <person name="Klenk H.-P."/>
        </authorList>
    </citation>
    <scope>NUCLEOTIDE SEQUENCE [LARGE SCALE GENOMIC DNA]</scope>
    <source>
        <strain evidence="5 6">DSM 45779</strain>
    </source>
</reference>
<dbReference type="GO" id="GO:0016887">
    <property type="term" value="F:ATP hydrolysis activity"/>
    <property type="evidence" value="ECO:0007669"/>
    <property type="project" value="InterPro"/>
</dbReference>
<accession>A0A4Q7UQH9</accession>
<dbReference type="PANTHER" id="PTHR42939">
    <property type="entry name" value="ABC TRANSPORTER ATP-BINDING PROTEIN ALBC-RELATED"/>
    <property type="match status" value="1"/>
</dbReference>
<dbReference type="AlphaFoldDB" id="A0A4Q7UQH9"/>
<dbReference type="InterPro" id="IPR003593">
    <property type="entry name" value="AAA+_ATPase"/>
</dbReference>
<dbReference type="PROSITE" id="PS50893">
    <property type="entry name" value="ABC_TRANSPORTER_2"/>
    <property type="match status" value="1"/>
</dbReference>
<evidence type="ECO:0000256" key="1">
    <source>
        <dbReference type="ARBA" id="ARBA00022448"/>
    </source>
</evidence>
<evidence type="ECO:0000313" key="6">
    <source>
        <dbReference type="Proteomes" id="UP000291591"/>
    </source>
</evidence>
<dbReference type="RefSeq" id="WP_130288510.1">
    <property type="nucleotide sequence ID" value="NZ_SHKL01000001.1"/>
</dbReference>
<evidence type="ECO:0000313" key="5">
    <source>
        <dbReference type="EMBL" id="RZT83806.1"/>
    </source>
</evidence>
<evidence type="ECO:0000256" key="2">
    <source>
        <dbReference type="ARBA" id="ARBA00022741"/>
    </source>
</evidence>
<organism evidence="5 6">
    <name type="scientific">Pseudonocardia sediminis</name>
    <dbReference type="NCBI Taxonomy" id="1397368"/>
    <lineage>
        <taxon>Bacteria</taxon>
        <taxon>Bacillati</taxon>
        <taxon>Actinomycetota</taxon>
        <taxon>Actinomycetes</taxon>
        <taxon>Pseudonocardiales</taxon>
        <taxon>Pseudonocardiaceae</taxon>
        <taxon>Pseudonocardia</taxon>
    </lineage>
</organism>
<dbReference type="Proteomes" id="UP000291591">
    <property type="component" value="Unassembled WGS sequence"/>
</dbReference>
<dbReference type="EMBL" id="SHKL01000001">
    <property type="protein sequence ID" value="RZT83806.1"/>
    <property type="molecule type" value="Genomic_DNA"/>
</dbReference>
<dbReference type="Gene3D" id="3.40.50.300">
    <property type="entry name" value="P-loop containing nucleotide triphosphate hydrolases"/>
    <property type="match status" value="1"/>
</dbReference>
<dbReference type="SUPFAM" id="SSF52540">
    <property type="entry name" value="P-loop containing nucleoside triphosphate hydrolases"/>
    <property type="match status" value="1"/>
</dbReference>
<keyword evidence="6" id="KW-1185">Reference proteome</keyword>
<keyword evidence="2" id="KW-0547">Nucleotide-binding</keyword>
<keyword evidence="3" id="KW-0067">ATP-binding</keyword>
<dbReference type="SMART" id="SM00382">
    <property type="entry name" value="AAA"/>
    <property type="match status" value="1"/>
</dbReference>
<dbReference type="InterPro" id="IPR027417">
    <property type="entry name" value="P-loop_NTPase"/>
</dbReference>
<dbReference type="InterPro" id="IPR003439">
    <property type="entry name" value="ABC_transporter-like_ATP-bd"/>
</dbReference>
<sequence length="271" mass="28418">MRLVDVGKSYRPGSPVLTGVDLVLEPGVPSVLHGPNGSGKSTLLRIAAGCETPTTGRVDGRPDVVGYLPDRFPALLRLPARRYLRHLAAIRGVPADDAAATAEEVLAELGFTGADDEPMAALSKGNTQKVGLAQALSCGAGLLVLDEPWSGLDADAIAALDDRLADVRVRMLLTDHTGTAETLPGAQVRRLGPDGRLDRGPGPTASRVRVRVEVRCPGDPRAVLDRLPPARVEEMAPGRLVVLLASRHSDAWLAAALAAGCSVHDVVREQA</sequence>
<name>A0A4Q7UQH9_PSEST</name>
<gene>
    <name evidence="5" type="ORF">EV383_0624</name>
</gene>
<evidence type="ECO:0000259" key="4">
    <source>
        <dbReference type="PROSITE" id="PS50893"/>
    </source>
</evidence>
<dbReference type="Pfam" id="PF00005">
    <property type="entry name" value="ABC_tran"/>
    <property type="match status" value="1"/>
</dbReference>
<dbReference type="PANTHER" id="PTHR42939:SF1">
    <property type="entry name" value="ABC TRANSPORTER ATP-BINDING PROTEIN ALBC-RELATED"/>
    <property type="match status" value="1"/>
</dbReference>
<comment type="caution">
    <text evidence="5">The sequence shown here is derived from an EMBL/GenBank/DDBJ whole genome shotgun (WGS) entry which is preliminary data.</text>
</comment>
<feature type="domain" description="ABC transporter" evidence="4">
    <location>
        <begin position="1"/>
        <end position="210"/>
    </location>
</feature>
<dbReference type="InterPro" id="IPR051782">
    <property type="entry name" value="ABC_Transporter_VariousFunc"/>
</dbReference>